<keyword evidence="3" id="KW-1185">Reference proteome</keyword>
<evidence type="ECO:0000313" key="3">
    <source>
        <dbReference type="Proteomes" id="UP001176961"/>
    </source>
</evidence>
<gene>
    <name evidence="2" type="ORF">CYNAS_LOCUS13366</name>
</gene>
<comment type="caution">
    <text evidence="2">The sequence shown here is derived from an EMBL/GenBank/DDBJ whole genome shotgun (WGS) entry which is preliminary data.</text>
</comment>
<protein>
    <submittedName>
        <fullName evidence="2">Uncharacterized protein</fullName>
    </submittedName>
</protein>
<accession>A0AA36M898</accession>
<name>A0AA36M898_CYLNA</name>
<dbReference type="EMBL" id="CATQJL010000305">
    <property type="protein sequence ID" value="CAJ0601383.1"/>
    <property type="molecule type" value="Genomic_DNA"/>
</dbReference>
<evidence type="ECO:0000313" key="2">
    <source>
        <dbReference type="EMBL" id="CAJ0601383.1"/>
    </source>
</evidence>
<evidence type="ECO:0000256" key="1">
    <source>
        <dbReference type="SAM" id="MobiDB-lite"/>
    </source>
</evidence>
<organism evidence="2 3">
    <name type="scientific">Cylicocyclus nassatus</name>
    <name type="common">Nematode worm</name>
    <dbReference type="NCBI Taxonomy" id="53992"/>
    <lineage>
        <taxon>Eukaryota</taxon>
        <taxon>Metazoa</taxon>
        <taxon>Ecdysozoa</taxon>
        <taxon>Nematoda</taxon>
        <taxon>Chromadorea</taxon>
        <taxon>Rhabditida</taxon>
        <taxon>Rhabditina</taxon>
        <taxon>Rhabditomorpha</taxon>
        <taxon>Strongyloidea</taxon>
        <taxon>Strongylidae</taxon>
        <taxon>Cylicocyclus</taxon>
    </lineage>
</organism>
<sequence>MDGDNSLSSSADGARRSALRQPRACGVYYVLPSEKWIKSAQKGFQRANAEMFWNFFHESLFKCIYM</sequence>
<dbReference type="AlphaFoldDB" id="A0AA36M898"/>
<feature type="compositionally biased region" description="Polar residues" evidence="1">
    <location>
        <begin position="1"/>
        <end position="11"/>
    </location>
</feature>
<proteinExistence type="predicted"/>
<dbReference type="Proteomes" id="UP001176961">
    <property type="component" value="Unassembled WGS sequence"/>
</dbReference>
<reference evidence="2" key="1">
    <citation type="submission" date="2023-07" db="EMBL/GenBank/DDBJ databases">
        <authorList>
            <consortium name="CYATHOMIX"/>
        </authorList>
    </citation>
    <scope>NUCLEOTIDE SEQUENCE</scope>
    <source>
        <strain evidence="2">N/A</strain>
    </source>
</reference>
<feature type="region of interest" description="Disordered" evidence="1">
    <location>
        <begin position="1"/>
        <end position="20"/>
    </location>
</feature>